<feature type="region of interest" description="Disordered" evidence="1">
    <location>
        <begin position="1"/>
        <end position="101"/>
    </location>
</feature>
<sequence>MSNTSSSGQTTSPKKPPKTITRRRGACKGCNGGTPCSACDRTGSTCNYEPRPRKASEAREPTPGKPQTWNRPEHDRDRPPNEDLGNANEPQTLSLAGSSPAMFSLDPNMDFLFSSGTFSFPNPSEGMGVIQAAPPPPSEYQSVSGTQYPVTYSTISPTSPLGTSEFETGRSTTADSIGALSSPWPTLDRRTTQVTDHSLPEYCRTDADIDFRFNTSFGLAELPAPPRDSRKHLEICRILRNLTKSQSPTSNPKDSSVQSGPSLSKTTPEVTIQPCVKACFKSNTEIPMFLRTTDVVKRIFEVRESPHPDALSLLFSDAIIAMGLDGMRDPVDERRGSSVDGSEHYRSILDAAVDFHAVPNSFLKLQSIIASNKNDSRLSEILSIGVHCARELRFTNSNSIRKVFMHADDQKLAKRTVWVLYCLETSFSVTRGIPPIAAAALLARSFSRVYVRPVSAKTTTELQASTSELARWRYCLPDHAKQLVVGQGFQSLRGDDDAGAKLRLFCSYHECVYLLFGPWLPPLLESMSPPQGTPARDSDVMSNAEAGAGSATDCVYAA</sequence>
<feature type="compositionally biased region" description="Basic residues" evidence="1">
    <location>
        <begin position="15"/>
        <end position="26"/>
    </location>
</feature>
<dbReference type="Proteomes" id="UP000319160">
    <property type="component" value="Unassembled WGS sequence"/>
</dbReference>
<dbReference type="CDD" id="cd12148">
    <property type="entry name" value="fungal_TF_MHR"/>
    <property type="match status" value="1"/>
</dbReference>
<feature type="compositionally biased region" description="Basic and acidic residues" evidence="1">
    <location>
        <begin position="50"/>
        <end position="62"/>
    </location>
</feature>
<organism evidence="2 3">
    <name type="scientific">Xylaria flabelliformis</name>
    <dbReference type="NCBI Taxonomy" id="2512241"/>
    <lineage>
        <taxon>Eukaryota</taxon>
        <taxon>Fungi</taxon>
        <taxon>Dikarya</taxon>
        <taxon>Ascomycota</taxon>
        <taxon>Pezizomycotina</taxon>
        <taxon>Sordariomycetes</taxon>
        <taxon>Xylariomycetidae</taxon>
        <taxon>Xylariales</taxon>
        <taxon>Xylariaceae</taxon>
        <taxon>Xylaria</taxon>
    </lineage>
</organism>
<feature type="compositionally biased region" description="Low complexity" evidence="1">
    <location>
        <begin position="1"/>
        <end position="13"/>
    </location>
</feature>
<proteinExistence type="predicted"/>
<feature type="compositionally biased region" description="Basic and acidic residues" evidence="1">
    <location>
        <begin position="71"/>
        <end position="81"/>
    </location>
</feature>
<feature type="region of interest" description="Disordered" evidence="1">
    <location>
        <begin position="243"/>
        <end position="267"/>
    </location>
</feature>
<dbReference type="STRING" id="2512241.A0A553ICS2"/>
<dbReference type="EMBL" id="VFLP01000004">
    <property type="protein sequence ID" value="TRX97991.1"/>
    <property type="molecule type" value="Genomic_DNA"/>
</dbReference>
<evidence type="ECO:0000256" key="1">
    <source>
        <dbReference type="SAM" id="MobiDB-lite"/>
    </source>
</evidence>
<evidence type="ECO:0000313" key="2">
    <source>
        <dbReference type="EMBL" id="TRX97991.1"/>
    </source>
</evidence>
<gene>
    <name evidence="2" type="ORF">FHL15_001201</name>
</gene>
<reference evidence="3" key="1">
    <citation type="submission" date="2019-06" db="EMBL/GenBank/DDBJ databases">
        <title>Draft genome sequence of the griseofulvin-producing fungus Xylaria cubensis strain G536.</title>
        <authorList>
            <person name="Mead M.E."/>
            <person name="Raja H.A."/>
            <person name="Steenwyk J.L."/>
            <person name="Knowles S.L."/>
            <person name="Oberlies N.H."/>
            <person name="Rokas A."/>
        </authorList>
    </citation>
    <scope>NUCLEOTIDE SEQUENCE [LARGE SCALE GENOMIC DNA]</scope>
    <source>
        <strain evidence="3">G536</strain>
    </source>
</reference>
<dbReference type="OrthoDB" id="39175at2759"/>
<protein>
    <recommendedName>
        <fullName evidence="4">Transcription factor domain-containing protein</fullName>
    </recommendedName>
</protein>
<dbReference type="AlphaFoldDB" id="A0A553ICS2"/>
<feature type="compositionally biased region" description="Polar residues" evidence="1">
    <location>
        <begin position="88"/>
        <end position="97"/>
    </location>
</feature>
<name>A0A553ICS2_9PEZI</name>
<accession>A0A553ICS2</accession>
<keyword evidence="3" id="KW-1185">Reference proteome</keyword>
<evidence type="ECO:0008006" key="4">
    <source>
        <dbReference type="Google" id="ProtNLM"/>
    </source>
</evidence>
<evidence type="ECO:0000313" key="3">
    <source>
        <dbReference type="Proteomes" id="UP000319160"/>
    </source>
</evidence>
<comment type="caution">
    <text evidence="2">The sequence shown here is derived from an EMBL/GenBank/DDBJ whole genome shotgun (WGS) entry which is preliminary data.</text>
</comment>